<dbReference type="InterPro" id="IPR040079">
    <property type="entry name" value="Glutathione_S-Trfase"/>
</dbReference>
<name>A7HRQ6_PARL1</name>
<organism evidence="4 5">
    <name type="scientific">Parvibaculum lavamentivorans (strain DS-1 / DSM 13023 / NCIMB 13966)</name>
    <dbReference type="NCBI Taxonomy" id="402881"/>
    <lineage>
        <taxon>Bacteria</taxon>
        <taxon>Pseudomonadati</taxon>
        <taxon>Pseudomonadota</taxon>
        <taxon>Alphaproteobacteria</taxon>
        <taxon>Hyphomicrobiales</taxon>
        <taxon>Parvibaculaceae</taxon>
        <taxon>Parvibaculum</taxon>
    </lineage>
</organism>
<dbReference type="InterPro" id="IPR004045">
    <property type="entry name" value="Glutathione_S-Trfase_N"/>
</dbReference>
<evidence type="ECO:0000313" key="5">
    <source>
        <dbReference type="Proteomes" id="UP000006377"/>
    </source>
</evidence>
<dbReference type="CDD" id="cd03046">
    <property type="entry name" value="GST_N_GTT1_like"/>
    <property type="match status" value="1"/>
</dbReference>
<dbReference type="InterPro" id="IPR036249">
    <property type="entry name" value="Thioredoxin-like_sf"/>
</dbReference>
<dbReference type="SUPFAM" id="SSF47616">
    <property type="entry name" value="GST C-terminal domain-like"/>
    <property type="match status" value="1"/>
</dbReference>
<dbReference type="HOGENOM" id="CLU_011226_6_4_5"/>
<dbReference type="InterPro" id="IPR004046">
    <property type="entry name" value="GST_C"/>
</dbReference>
<evidence type="ECO:0000313" key="4">
    <source>
        <dbReference type="EMBL" id="ABS62589.1"/>
    </source>
</evidence>
<dbReference type="SFLD" id="SFLDS00019">
    <property type="entry name" value="Glutathione_Transferase_(cytos"/>
    <property type="match status" value="1"/>
</dbReference>
<dbReference type="InterPro" id="IPR010987">
    <property type="entry name" value="Glutathione-S-Trfase_C-like"/>
</dbReference>
<sequence length="219" mass="24961">MRTLSVLKWVPPFARGSVKEFRVRWALEEAGLPYEERVLTPADQDAADYRALQPFGQVPVLEEDGFELFESGAIVLRIAEKSEVLLPRDERTRAKAIQWMFAAQTSVQPSIDQVTALDFFYPEEEWAKLRRPGAEDFLKRRLGQLAGRLEGREWLEDRFTAGDLMMATVLRDLRHRDFLSGFPALAGYVKRCEARPAFQRALADHMALYAEAAKAEAAE</sequence>
<dbReference type="Proteomes" id="UP000006377">
    <property type="component" value="Chromosome"/>
</dbReference>
<evidence type="ECO:0000256" key="1">
    <source>
        <dbReference type="RuleBase" id="RU003494"/>
    </source>
</evidence>
<reference evidence="4 5" key="1">
    <citation type="journal article" date="2011" name="Stand. Genomic Sci.">
        <title>Complete genome sequence of Parvibaculum lavamentivorans type strain (DS-1(T)).</title>
        <authorList>
            <person name="Schleheck D."/>
            <person name="Weiss M."/>
            <person name="Pitluck S."/>
            <person name="Bruce D."/>
            <person name="Land M.L."/>
            <person name="Han S."/>
            <person name="Saunders E."/>
            <person name="Tapia R."/>
            <person name="Detter C."/>
            <person name="Brettin T."/>
            <person name="Han J."/>
            <person name="Woyke T."/>
            <person name="Goodwin L."/>
            <person name="Pennacchio L."/>
            <person name="Nolan M."/>
            <person name="Cook A.M."/>
            <person name="Kjelleberg S."/>
            <person name="Thomas T."/>
        </authorList>
    </citation>
    <scope>NUCLEOTIDE SEQUENCE [LARGE SCALE GENOMIC DNA]</scope>
    <source>
        <strain evidence="5">DS-1 / DSM 13023 / NCIMB 13966</strain>
    </source>
</reference>
<feature type="domain" description="GST C-terminal" evidence="3">
    <location>
        <begin position="89"/>
        <end position="219"/>
    </location>
</feature>
<keyword evidence="4" id="KW-0808">Transferase</keyword>
<dbReference type="Gene3D" id="3.40.30.10">
    <property type="entry name" value="Glutaredoxin"/>
    <property type="match status" value="1"/>
</dbReference>
<dbReference type="eggNOG" id="COG0625">
    <property type="taxonomic scope" value="Bacteria"/>
</dbReference>
<proteinExistence type="inferred from homology"/>
<dbReference type="EMBL" id="CP000774">
    <property type="protein sequence ID" value="ABS62589.1"/>
    <property type="molecule type" value="Genomic_DNA"/>
</dbReference>
<dbReference type="PANTHER" id="PTHR44051">
    <property type="entry name" value="GLUTATHIONE S-TRANSFERASE-RELATED"/>
    <property type="match status" value="1"/>
</dbReference>
<accession>A7HRQ6</accession>
<dbReference type="GO" id="GO:0016740">
    <property type="term" value="F:transferase activity"/>
    <property type="evidence" value="ECO:0007669"/>
    <property type="project" value="UniProtKB-KW"/>
</dbReference>
<dbReference type="Pfam" id="PF00043">
    <property type="entry name" value="GST_C"/>
    <property type="match status" value="1"/>
</dbReference>
<dbReference type="SUPFAM" id="SSF52833">
    <property type="entry name" value="Thioredoxin-like"/>
    <property type="match status" value="1"/>
</dbReference>
<dbReference type="KEGG" id="pla:Plav_0966"/>
<dbReference type="Pfam" id="PF02798">
    <property type="entry name" value="GST_N"/>
    <property type="match status" value="1"/>
</dbReference>
<dbReference type="InterPro" id="IPR036282">
    <property type="entry name" value="Glutathione-S-Trfase_C_sf"/>
</dbReference>
<dbReference type="AlphaFoldDB" id="A7HRQ6"/>
<feature type="domain" description="GST N-terminal" evidence="2">
    <location>
        <begin position="7"/>
        <end position="86"/>
    </location>
</feature>
<dbReference type="RefSeq" id="WP_012109845.1">
    <property type="nucleotide sequence ID" value="NC_009719.1"/>
</dbReference>
<dbReference type="SFLD" id="SFLDG00358">
    <property type="entry name" value="Main_(cytGST)"/>
    <property type="match status" value="1"/>
</dbReference>
<protein>
    <submittedName>
        <fullName evidence="4">Glutathione S-transferase domain</fullName>
    </submittedName>
</protein>
<dbReference type="Gene3D" id="1.20.1050.10">
    <property type="match status" value="1"/>
</dbReference>
<dbReference type="OrthoDB" id="9811242at2"/>
<evidence type="ECO:0000259" key="2">
    <source>
        <dbReference type="PROSITE" id="PS50404"/>
    </source>
</evidence>
<dbReference type="PROSITE" id="PS50405">
    <property type="entry name" value="GST_CTER"/>
    <property type="match status" value="1"/>
</dbReference>
<dbReference type="PANTHER" id="PTHR44051:SF8">
    <property type="entry name" value="GLUTATHIONE S-TRANSFERASE GSTA"/>
    <property type="match status" value="1"/>
</dbReference>
<dbReference type="STRING" id="402881.Plav_0966"/>
<comment type="similarity">
    <text evidence="1">Belongs to the GST superfamily.</text>
</comment>
<evidence type="ECO:0000259" key="3">
    <source>
        <dbReference type="PROSITE" id="PS50405"/>
    </source>
</evidence>
<keyword evidence="5" id="KW-1185">Reference proteome</keyword>
<dbReference type="PROSITE" id="PS50404">
    <property type="entry name" value="GST_NTER"/>
    <property type="match status" value="1"/>
</dbReference>
<gene>
    <name evidence="4" type="ordered locus">Plav_0966</name>
</gene>
<dbReference type="CDD" id="cd03207">
    <property type="entry name" value="GST_C_8"/>
    <property type="match status" value="1"/>
</dbReference>